<dbReference type="FunFam" id="4.10.1000.40:FF:000001">
    <property type="entry name" value="zinc finger CCCH domain-containing protein 14 isoform X2"/>
    <property type="match status" value="1"/>
</dbReference>
<dbReference type="GeneTree" id="ENSGT00440000038430"/>
<reference evidence="22" key="2">
    <citation type="submission" date="2025-08" db="UniProtKB">
        <authorList>
            <consortium name="Ensembl"/>
        </authorList>
    </citation>
    <scope>IDENTIFICATION</scope>
</reference>
<feature type="zinc finger region" description="C3H1-type" evidence="18">
    <location>
        <begin position="439"/>
        <end position="464"/>
    </location>
</feature>
<feature type="compositionally biased region" description="Basic and acidic residues" evidence="20">
    <location>
        <begin position="412"/>
        <end position="422"/>
    </location>
</feature>
<keyword evidence="14" id="KW-0007">Acetylation</keyword>
<feature type="region of interest" description="Disordered" evidence="20">
    <location>
        <begin position="77"/>
        <end position="142"/>
    </location>
</feature>
<comment type="subunit">
    <text evidence="17">Homodimer; facilitating circular RNAs (circRNAs) formation. Associates with the spliceosome. Interacts with HOOK2. Interacts with ZFC3H1 in a RNase-sensitive manner.</text>
</comment>
<evidence type="ECO:0000256" key="2">
    <source>
        <dbReference type="ARBA" id="ARBA00008423"/>
    </source>
</evidence>
<keyword evidence="23" id="KW-1185">Reference proteome</keyword>
<sequence>MEIGTEISRKIRSAIKGKLQELGAYVDEELPDYIMVMVANKKSQDQMTEDLSLFLGNNTIRFTVWLHGVLDKLRSVTTDPSSLKSSDTNIFDNNVSSNKSSFGRGDERRHEAAVPPLAVASTRPEKRDSRVSTSSQEQKATNVRQTYDDGAATRLMSTVKPLREPAPSEDVIDIKPEPDDLIDEDLNFVQENPLSQKKPTVTLTYGSSRPSIEIYRPPASRNADSGAHLNRLQFQQQQNNIHAAKQPDLQNSRVYETGRLCEQEVLNSLEETYSPFFRNNSEKMSIEEENFRKRKLPVVSSVVKVKKFNHDGEEEEEDDDCGSRTGSISSSVSVPAKPERRPSLPPSKQANKNLILKAISEAQESVTKTTNYSTVSQKQTLPVAPRTRTSQEELLAEMVQGQSRTPRISPPIKEEETKGDNIEKSQAEMSELSVAQKPEKLLERCKYWPACKNGDECAYHHPVSPCKAFPNCKFAEKCLFVHPNCKYDAKCTKPDCPFTHMSRRIPVLSLKPVTTPAPPSSSQLCRYFPACKKMECPFYHPKHCRFNTQCTRPDCTFYHPTITVPPRHALKWIRPQTSE</sequence>
<organism evidence="22 23">
    <name type="scientific">Panthera leo</name>
    <name type="common">Lion</name>
    <dbReference type="NCBI Taxonomy" id="9689"/>
    <lineage>
        <taxon>Eukaryota</taxon>
        <taxon>Metazoa</taxon>
        <taxon>Chordata</taxon>
        <taxon>Craniata</taxon>
        <taxon>Vertebrata</taxon>
        <taxon>Euteleostomi</taxon>
        <taxon>Mammalia</taxon>
        <taxon>Eutheria</taxon>
        <taxon>Laurasiatheria</taxon>
        <taxon>Carnivora</taxon>
        <taxon>Feliformia</taxon>
        <taxon>Felidae</taxon>
        <taxon>Pantherinae</taxon>
        <taxon>Panthera</taxon>
    </lineage>
</organism>
<dbReference type="GO" id="GO:0005737">
    <property type="term" value="C:cytoplasm"/>
    <property type="evidence" value="ECO:0007669"/>
    <property type="project" value="TreeGrafter"/>
</dbReference>
<keyword evidence="5" id="KW-0597">Phosphoprotein</keyword>
<evidence type="ECO:0000256" key="12">
    <source>
        <dbReference type="ARBA" id="ARBA00022871"/>
    </source>
</evidence>
<evidence type="ECO:0000259" key="21">
    <source>
        <dbReference type="PROSITE" id="PS50103"/>
    </source>
</evidence>
<dbReference type="Ensembl" id="ENSPLOT00000020349.1">
    <property type="protein sequence ID" value="ENSPLOP00000018387.1"/>
    <property type="gene ID" value="ENSPLOG00000013082.1"/>
</dbReference>
<dbReference type="FunFam" id="1.20.1390.10:FF:000006">
    <property type="entry name" value="zinc finger CCCH domain-containing protein 14"/>
    <property type="match status" value="1"/>
</dbReference>
<dbReference type="SMART" id="SM00356">
    <property type="entry name" value="ZnF_C3H1"/>
    <property type="match status" value="3"/>
</dbReference>
<reference evidence="22" key="3">
    <citation type="submission" date="2025-09" db="UniProtKB">
        <authorList>
            <consortium name="Ensembl"/>
        </authorList>
    </citation>
    <scope>IDENTIFICATION</scope>
</reference>
<evidence type="ECO:0000313" key="22">
    <source>
        <dbReference type="Ensembl" id="ENSPLOP00000018387.1"/>
    </source>
</evidence>
<keyword evidence="12" id="KW-0744">Spermatogenesis</keyword>
<dbReference type="GO" id="GO:0043488">
    <property type="term" value="P:regulation of mRNA stability"/>
    <property type="evidence" value="ECO:0007669"/>
    <property type="project" value="UniProtKB-UniRule"/>
</dbReference>
<dbReference type="FunFam" id="4.10.1000.30:FF:000001">
    <property type="entry name" value="Zinc finger CCCH domain-containing protein 14"/>
    <property type="match status" value="1"/>
</dbReference>
<evidence type="ECO:0000256" key="11">
    <source>
        <dbReference type="ARBA" id="ARBA00022843"/>
    </source>
</evidence>
<dbReference type="InterPro" id="IPR040366">
    <property type="entry name" value="Nab2/ZC3H14"/>
</dbReference>
<dbReference type="FunFam" id="4.10.1000.30:FF:000003">
    <property type="entry name" value="zinc finger CCCH domain-containing protein 14 isoform X6"/>
    <property type="match status" value="1"/>
</dbReference>
<evidence type="ECO:0000256" key="18">
    <source>
        <dbReference type="PROSITE-ProRule" id="PRU00723"/>
    </source>
</evidence>
<comment type="function">
    <text evidence="16">RNA-binding protein involved in the biogenesis of circular RNAs (circRNAs), which are produced by back-splicing circularization of pre-mRNAs. Acts by binding to both exon-intron boundary and 3'-UTR of pre-mRNAs to promote circRNA biogenesis through dimerization and the association with the spliceosome. Required for spermatogenesis via involvement in circRNA biogenesis. Regulates the pre-mRNA processing of ATP5MC1; preventing its degradation. Also binds the poly(A) tail of mRNAs; controlling poly(A) length in neuronal cells.</text>
</comment>
<keyword evidence="4" id="KW-1017">Isopeptide bond</keyword>
<comment type="subcellular location">
    <subcellularLocation>
        <location evidence="1 19">Nucleus speckle</location>
    </subcellularLocation>
</comment>
<evidence type="ECO:0000256" key="8">
    <source>
        <dbReference type="ARBA" id="ARBA00022771"/>
    </source>
</evidence>
<dbReference type="PROSITE" id="PS50103">
    <property type="entry name" value="ZF_C3H1"/>
    <property type="match status" value="1"/>
</dbReference>
<dbReference type="AlphaFoldDB" id="A0A8C8XJ62"/>
<dbReference type="Gene3D" id="4.10.1000.40">
    <property type="match status" value="1"/>
</dbReference>
<keyword evidence="6 18" id="KW-0479">Metal-binding</keyword>
<gene>
    <name evidence="22" type="primary">ZC3H14</name>
</gene>
<dbReference type="GO" id="GO:0030154">
    <property type="term" value="P:cell differentiation"/>
    <property type="evidence" value="ECO:0007669"/>
    <property type="project" value="UniProtKB-KW"/>
</dbReference>
<keyword evidence="9" id="KW-0221">Differentiation</keyword>
<dbReference type="InterPro" id="IPR000571">
    <property type="entry name" value="Znf_CCCH"/>
</dbReference>
<dbReference type="GO" id="GO:0016607">
    <property type="term" value="C:nuclear speck"/>
    <property type="evidence" value="ECO:0007669"/>
    <property type="project" value="UniProtKB-SubCell"/>
</dbReference>
<evidence type="ECO:0000256" key="4">
    <source>
        <dbReference type="ARBA" id="ARBA00022499"/>
    </source>
</evidence>
<evidence type="ECO:0000256" key="5">
    <source>
        <dbReference type="ARBA" id="ARBA00022553"/>
    </source>
</evidence>
<evidence type="ECO:0000256" key="17">
    <source>
        <dbReference type="ARBA" id="ARBA00062976"/>
    </source>
</evidence>
<evidence type="ECO:0000256" key="7">
    <source>
        <dbReference type="ARBA" id="ARBA00022737"/>
    </source>
</evidence>
<evidence type="ECO:0000256" key="9">
    <source>
        <dbReference type="ARBA" id="ARBA00022782"/>
    </source>
</evidence>
<evidence type="ECO:0000256" key="16">
    <source>
        <dbReference type="ARBA" id="ARBA00059881"/>
    </source>
</evidence>
<protein>
    <recommendedName>
        <fullName evidence="3 19">Zinc finger CCCH domain-containing protein 14</fullName>
    </recommendedName>
</protein>
<keyword evidence="10 18" id="KW-0862">Zinc</keyword>
<accession>A0A8C8XJ62</accession>
<dbReference type="Gene3D" id="4.10.1000.30">
    <property type="match status" value="1"/>
</dbReference>
<evidence type="ECO:0000256" key="10">
    <source>
        <dbReference type="ARBA" id="ARBA00022833"/>
    </source>
</evidence>
<dbReference type="GO" id="GO:0008270">
    <property type="term" value="F:zinc ion binding"/>
    <property type="evidence" value="ECO:0007669"/>
    <property type="project" value="UniProtKB-KW"/>
</dbReference>
<feature type="region of interest" description="Disordered" evidence="20">
    <location>
        <begin position="310"/>
        <end position="351"/>
    </location>
</feature>
<feature type="compositionally biased region" description="Polar residues" evidence="20">
    <location>
        <begin position="131"/>
        <end position="142"/>
    </location>
</feature>
<evidence type="ECO:0000256" key="6">
    <source>
        <dbReference type="ARBA" id="ARBA00022723"/>
    </source>
</evidence>
<dbReference type="Gene3D" id="1.20.1390.10">
    <property type="entry name" value="PWI domain"/>
    <property type="match status" value="1"/>
</dbReference>
<dbReference type="Pfam" id="PF14608">
    <property type="entry name" value="zf-CCCH_2"/>
    <property type="match status" value="5"/>
</dbReference>
<evidence type="ECO:0000313" key="23">
    <source>
        <dbReference type="Proteomes" id="UP000694399"/>
    </source>
</evidence>
<proteinExistence type="inferred from homology"/>
<comment type="similarity">
    <text evidence="2 19">Belongs to the ZC3H14 family.</text>
</comment>
<keyword evidence="15 19" id="KW-0539">Nucleus</keyword>
<evidence type="ECO:0000256" key="19">
    <source>
        <dbReference type="RuleBase" id="RU369058"/>
    </source>
</evidence>
<evidence type="ECO:0000256" key="20">
    <source>
        <dbReference type="SAM" id="MobiDB-lite"/>
    </source>
</evidence>
<keyword evidence="8 18" id="KW-0863">Zinc-finger</keyword>
<evidence type="ECO:0000256" key="14">
    <source>
        <dbReference type="ARBA" id="ARBA00022990"/>
    </source>
</evidence>
<feature type="domain" description="C3H1-type" evidence="21">
    <location>
        <begin position="439"/>
        <end position="464"/>
    </location>
</feature>
<evidence type="ECO:0000256" key="15">
    <source>
        <dbReference type="ARBA" id="ARBA00023242"/>
    </source>
</evidence>
<keyword evidence="13 19" id="KW-0694">RNA-binding</keyword>
<dbReference type="FunFam" id="4.10.1000.40:FF:000006">
    <property type="entry name" value="Zinc finger CCCH domain-containing protein 14"/>
    <property type="match status" value="1"/>
</dbReference>
<evidence type="ECO:0000256" key="13">
    <source>
        <dbReference type="ARBA" id="ARBA00022884"/>
    </source>
</evidence>
<dbReference type="GO" id="GO:0008143">
    <property type="term" value="F:poly(A) binding"/>
    <property type="evidence" value="ECO:0007669"/>
    <property type="project" value="UniProtKB-UniRule"/>
</dbReference>
<dbReference type="GO" id="GO:0007283">
    <property type="term" value="P:spermatogenesis"/>
    <property type="evidence" value="ECO:0007669"/>
    <property type="project" value="UniProtKB-KW"/>
</dbReference>
<dbReference type="Proteomes" id="UP000694399">
    <property type="component" value="Chromosome B4"/>
</dbReference>
<reference evidence="22" key="1">
    <citation type="journal article" date="2019" name="bioRxiv">
        <title>Long live the king: chromosome-level assembly of the lion (Panthera leo) using linked-read, Hi-C, and long read data.</title>
        <authorList>
            <person name="Armstrong E.E."/>
            <person name="Taylor R.W."/>
            <person name="Miller D.E."/>
            <person name="Kaelin C."/>
            <person name="Barsh G."/>
            <person name="Hadly E.A."/>
            <person name="Petrov D."/>
        </authorList>
    </citation>
    <scope>NUCLEOTIDE SEQUENCE [LARGE SCALE GENOMIC DNA]</scope>
</reference>
<name>A0A8C8XJ62_PANLE</name>
<dbReference type="PANTHER" id="PTHR14738:SF29">
    <property type="entry name" value="ZINC FINGER CCCH DOMAIN-CONTAINING PROTEIN 14"/>
    <property type="match status" value="1"/>
</dbReference>
<evidence type="ECO:0000256" key="1">
    <source>
        <dbReference type="ARBA" id="ARBA00004324"/>
    </source>
</evidence>
<feature type="region of interest" description="Disordered" evidence="20">
    <location>
        <begin position="398"/>
        <end position="422"/>
    </location>
</feature>
<feature type="compositionally biased region" description="Polar residues" evidence="20">
    <location>
        <begin position="77"/>
        <end position="101"/>
    </location>
</feature>
<keyword evidence="11" id="KW-0832">Ubl conjugation</keyword>
<dbReference type="PANTHER" id="PTHR14738">
    <property type="entry name" value="ZINC FINGER CCCH DOMAIN-CONTAINING PROTEIN 14"/>
    <property type="match status" value="1"/>
</dbReference>
<keyword evidence="7 19" id="KW-0677">Repeat</keyword>
<evidence type="ECO:0000256" key="3">
    <source>
        <dbReference type="ARBA" id="ARBA00015071"/>
    </source>
</evidence>